<dbReference type="NCBIfam" id="TIGR00696">
    <property type="entry name" value="wecG_tagA_cpsF"/>
    <property type="match status" value="1"/>
</dbReference>
<dbReference type="PANTHER" id="PTHR34136">
    <property type="match status" value="1"/>
</dbReference>
<accession>A0ABS5VUR5</accession>
<dbReference type="InterPro" id="IPR004629">
    <property type="entry name" value="WecG_TagA_CpsF"/>
</dbReference>
<gene>
    <name evidence="3" type="ORF">KK060_14850</name>
</gene>
<evidence type="ECO:0000313" key="3">
    <source>
        <dbReference type="EMBL" id="MBT1704570.1"/>
    </source>
</evidence>
<keyword evidence="1" id="KW-0328">Glycosyltransferase</keyword>
<dbReference type="Proteomes" id="UP000772618">
    <property type="component" value="Unassembled WGS sequence"/>
</dbReference>
<comment type="caution">
    <text evidence="3">The sequence shown here is derived from an EMBL/GenBank/DDBJ whole genome shotgun (WGS) entry which is preliminary data.</text>
</comment>
<dbReference type="EMBL" id="JAHESD010000034">
    <property type="protein sequence ID" value="MBT1704570.1"/>
    <property type="molecule type" value="Genomic_DNA"/>
</dbReference>
<keyword evidence="2" id="KW-0808">Transferase</keyword>
<dbReference type="CDD" id="cd06533">
    <property type="entry name" value="Glyco_transf_WecG_TagA"/>
    <property type="match status" value="1"/>
</dbReference>
<keyword evidence="4" id="KW-1185">Reference proteome</keyword>
<organism evidence="3 4">
    <name type="scientific">Chryseosolibacter indicus</name>
    <dbReference type="NCBI Taxonomy" id="2782351"/>
    <lineage>
        <taxon>Bacteria</taxon>
        <taxon>Pseudomonadati</taxon>
        <taxon>Bacteroidota</taxon>
        <taxon>Cytophagia</taxon>
        <taxon>Cytophagales</taxon>
        <taxon>Chryseotaleaceae</taxon>
        <taxon>Chryseosolibacter</taxon>
    </lineage>
</organism>
<sequence length="259" mass="29351">MLLPASTERRKVIVLNIDLIRYNNAITSIIALGRAKQAGYACFVNAHMAIEAYKKKTFSQAVNAATFLFADGMPIVKVLRLFYGVKQDRIAGMDFMPSIIKACAENELSVFLFGSTPDVLSAIESRLRILYPAFKIAGRISPSFNEFSEEEAESYVKQINGSNANLVLVGMGCPKQETWMAKYSERINAPLLGVGGAFAVFAGLKRRAPKWMQKLSLEWLYRLIQEPKRMWKRYLFTNTLFIFLIIKEWLQGRAKDRSI</sequence>
<evidence type="ECO:0000313" key="4">
    <source>
        <dbReference type="Proteomes" id="UP000772618"/>
    </source>
</evidence>
<reference evidence="3 4" key="1">
    <citation type="submission" date="2021-05" db="EMBL/GenBank/DDBJ databases">
        <title>A Polyphasic approach of four new species of the genus Ohtaekwangia: Ohtaekwangia histidinii sp. nov., Ohtaekwangia cretensis sp. nov., Ohtaekwangia indiensis sp. nov., Ohtaekwangia reichenbachii sp. nov. from diverse environment.</title>
        <authorList>
            <person name="Octaviana S."/>
        </authorList>
    </citation>
    <scope>NUCLEOTIDE SEQUENCE [LARGE SCALE GENOMIC DNA]</scope>
    <source>
        <strain evidence="3 4">PWU20</strain>
    </source>
</reference>
<evidence type="ECO:0000256" key="1">
    <source>
        <dbReference type="ARBA" id="ARBA00022676"/>
    </source>
</evidence>
<name>A0ABS5VUR5_9BACT</name>
<protein>
    <submittedName>
        <fullName evidence="3">WecB/TagA/CpsF family glycosyltransferase</fullName>
    </submittedName>
</protein>
<dbReference type="RefSeq" id="WP_254154529.1">
    <property type="nucleotide sequence ID" value="NZ_JAHESD010000034.1"/>
</dbReference>
<evidence type="ECO:0000256" key="2">
    <source>
        <dbReference type="ARBA" id="ARBA00022679"/>
    </source>
</evidence>
<dbReference type="PANTHER" id="PTHR34136:SF1">
    <property type="entry name" value="UDP-N-ACETYL-D-MANNOSAMINURONIC ACID TRANSFERASE"/>
    <property type="match status" value="1"/>
</dbReference>
<proteinExistence type="predicted"/>
<dbReference type="Pfam" id="PF03808">
    <property type="entry name" value="Glyco_tran_WecG"/>
    <property type="match status" value="1"/>
</dbReference>